<evidence type="ECO:0000256" key="9">
    <source>
        <dbReference type="ARBA" id="ARBA00033696"/>
    </source>
</evidence>
<keyword evidence="5 11" id="KW-0808">Transferase</keyword>
<evidence type="ECO:0000256" key="10">
    <source>
        <dbReference type="ARBA" id="ARBA00034629"/>
    </source>
</evidence>
<dbReference type="Proteomes" id="UP000515208">
    <property type="component" value="Unplaced"/>
</dbReference>
<feature type="compositionally biased region" description="Polar residues" evidence="12">
    <location>
        <begin position="1050"/>
        <end position="1059"/>
    </location>
</feature>
<evidence type="ECO:0000256" key="4">
    <source>
        <dbReference type="ARBA" id="ARBA00022553"/>
    </source>
</evidence>
<dbReference type="InterPro" id="IPR000560">
    <property type="entry name" value="His_Pase_clade-2"/>
</dbReference>
<dbReference type="RefSeq" id="XP_010830283.1">
    <property type="nucleotide sequence ID" value="XM_010831981.1"/>
</dbReference>
<dbReference type="Gene3D" id="3.40.50.11950">
    <property type="match status" value="1"/>
</dbReference>
<evidence type="ECO:0000256" key="12">
    <source>
        <dbReference type="SAM" id="MobiDB-lite"/>
    </source>
</evidence>
<dbReference type="AlphaFoldDB" id="A0A6P3GF21"/>
<feature type="region of interest" description="Disordered" evidence="12">
    <location>
        <begin position="1040"/>
        <end position="1130"/>
    </location>
</feature>
<feature type="domain" description="VIP1 N-terminal" evidence="13">
    <location>
        <begin position="50"/>
        <end position="139"/>
    </location>
</feature>
<dbReference type="GeneID" id="104982556"/>
<dbReference type="InterPro" id="IPR040557">
    <property type="entry name" value="VIP1_N"/>
</dbReference>
<dbReference type="GO" id="GO:0005829">
    <property type="term" value="C:cytosol"/>
    <property type="evidence" value="ECO:0007669"/>
    <property type="project" value="UniProtKB-SubCell"/>
</dbReference>
<evidence type="ECO:0000256" key="8">
    <source>
        <dbReference type="ARBA" id="ARBA00022840"/>
    </source>
</evidence>
<gene>
    <name evidence="15" type="primary">PPIP5K2</name>
</gene>
<evidence type="ECO:0000256" key="11">
    <source>
        <dbReference type="RuleBase" id="RU365032"/>
    </source>
</evidence>
<dbReference type="EC" id="2.7.4.24" evidence="11"/>
<comment type="similarity">
    <text evidence="2 11">Belongs to the histidine acid phosphatase family. VIP1 subfamily.</text>
</comment>
<feature type="compositionally biased region" description="Low complexity" evidence="12">
    <location>
        <begin position="1082"/>
        <end position="1099"/>
    </location>
</feature>
<evidence type="ECO:0000256" key="2">
    <source>
        <dbReference type="ARBA" id="ARBA00005609"/>
    </source>
</evidence>
<proteinExistence type="inferred from homology"/>
<dbReference type="GO" id="GO:0032958">
    <property type="term" value="P:inositol phosphate biosynthetic process"/>
    <property type="evidence" value="ECO:0007669"/>
    <property type="project" value="TreeGrafter"/>
</dbReference>
<dbReference type="Pfam" id="PF00328">
    <property type="entry name" value="His_Phos_2"/>
    <property type="match status" value="1"/>
</dbReference>
<dbReference type="CDD" id="cd07061">
    <property type="entry name" value="HP_HAP_like"/>
    <property type="match status" value="1"/>
</dbReference>
<dbReference type="InterPro" id="IPR033379">
    <property type="entry name" value="Acid_Pase_AS"/>
</dbReference>
<dbReference type="GO" id="GO:0005524">
    <property type="term" value="F:ATP binding"/>
    <property type="evidence" value="ECO:0007669"/>
    <property type="project" value="UniProtKB-KW"/>
</dbReference>
<keyword evidence="4" id="KW-0597">Phosphoprotein</keyword>
<comment type="subcellular location">
    <subcellularLocation>
        <location evidence="1 11">Cytoplasm</location>
        <location evidence="1 11">Cytosol</location>
    </subcellularLocation>
</comment>
<dbReference type="GO" id="GO:0006020">
    <property type="term" value="P:inositol metabolic process"/>
    <property type="evidence" value="ECO:0007669"/>
    <property type="project" value="TreeGrafter"/>
</dbReference>
<keyword evidence="14" id="KW-1185">Reference proteome</keyword>
<comment type="catalytic activity">
    <reaction evidence="10">
        <text>1D-myo-inositol hexakisphosphate + ATP = 1-diphospho-1D-myo-inositol 2,3,4,5,6-pentakisphosphate + ADP</text>
        <dbReference type="Rhea" id="RHEA:37459"/>
        <dbReference type="ChEBI" id="CHEBI:30616"/>
        <dbReference type="ChEBI" id="CHEBI:58130"/>
        <dbReference type="ChEBI" id="CHEBI:74946"/>
        <dbReference type="ChEBI" id="CHEBI:456216"/>
        <dbReference type="EC" id="2.7.4.24"/>
    </reaction>
    <physiologicalReaction direction="left-to-right" evidence="10">
        <dbReference type="Rhea" id="RHEA:37460"/>
    </physiologicalReaction>
</comment>
<keyword evidence="6 11" id="KW-0547">Nucleotide-binding</keyword>
<dbReference type="InterPro" id="IPR029033">
    <property type="entry name" value="His_PPase_superfam"/>
</dbReference>
<dbReference type="GO" id="GO:0033857">
    <property type="term" value="F:5-diphosphoinositol pentakisphosphate 1-kinase activity"/>
    <property type="evidence" value="ECO:0007669"/>
    <property type="project" value="TreeGrafter"/>
</dbReference>
<dbReference type="CTD" id="23262"/>
<dbReference type="PANTHER" id="PTHR12750">
    <property type="entry name" value="DIPHOSPHOINOSITOL PENTAKISPHOSPHATE KINASE"/>
    <property type="match status" value="1"/>
</dbReference>
<evidence type="ECO:0000256" key="5">
    <source>
        <dbReference type="ARBA" id="ARBA00022679"/>
    </source>
</evidence>
<dbReference type="Gene3D" id="3.30.470.20">
    <property type="entry name" value="ATP-grasp fold, B domain"/>
    <property type="match status" value="1"/>
</dbReference>
<dbReference type="FunFam" id="3.40.50.11950:FF:000001">
    <property type="entry name" value="Inositol hexakisphosphate and diphosphoinositol-pentakisphosphate kinase"/>
    <property type="match status" value="1"/>
</dbReference>
<comment type="function">
    <text evidence="11">Bifunctional inositol kinase that acts in concert with the IP6K kinases to synthesize the diphosphate group-containing inositol pyrophosphates diphosphoinositol pentakisphosphate, PP-InsP5, and bis-diphosphoinositol tetrakisphosphate, (PP)2-InsP4. PP-InsP5 and (PP)2-InsP4, also respectively called InsP7 and InsP8, may regulate a variety of cellular processes, including apoptosis, vesicle trafficking, cytoskeletal dynamics, and exocytosis. Phosphorylates inositol hexakisphosphate (InsP6).</text>
</comment>
<organism evidence="14 15">
    <name type="scientific">Bison bison bison</name>
    <name type="common">North American plains bison</name>
    <dbReference type="NCBI Taxonomy" id="43346"/>
    <lineage>
        <taxon>Eukaryota</taxon>
        <taxon>Metazoa</taxon>
        <taxon>Chordata</taxon>
        <taxon>Craniata</taxon>
        <taxon>Vertebrata</taxon>
        <taxon>Euteleostomi</taxon>
        <taxon>Mammalia</taxon>
        <taxon>Eutheria</taxon>
        <taxon>Laurasiatheria</taxon>
        <taxon>Artiodactyla</taxon>
        <taxon>Ruminantia</taxon>
        <taxon>Pecora</taxon>
        <taxon>Bovidae</taxon>
        <taxon>Bovinae</taxon>
        <taxon>Bison</taxon>
    </lineage>
</organism>
<sequence length="1130" mass="128495">MSNEIKMSEAPRFFVGPEDTEINAGNYRHFFHHADEDEEEEDESPPERQIVVGICSMAKKSKSKPMKEILERISLFKYITVVVFEEDVILNEPVENWPLCDCLISFHSKGFPLDKAVAYAKLRNPFVINDLNMQYLIQDRREVYSILQAEGILLPRYAILNRDPNNPKECNLIEGEDHVEVNGEVFQKPFVEKPVSAEDHNVYIYYPTSAGGGSQRLFRKIGSRSSVYSPESNVRKTGSYIYEEFMPTDGTDVKVYTVGPDYAHAEARKSPALDGKVERDSEGKEVRYPVILNAREKLIAWKVCLAFKQTVCGFDLLRANGQSYVCDVNGFSFVKNSMKYYDDCAKILGNIVMRELAPQFHIPWSIPLEAEDIPIVPTTSGTMMELRCVIAVIRHGDRTPKQKMKMEVRHQKFFDLFEKCDGYKSGKLKLKKPKQLQEVLDIARQLLMELGQNNDSEIEENKSKLEQLKTVLEMYGHFSGINRKVQLTYLPHGCPKTSSEEEDSRREEPSLLLVLKWGGELTPAGRVQAEELGRAFRCMYPGGQGDYAGFPGCGLLRLHSTYRHDLKIYASDEGRVQMTAAAFAKGLLALEGELTPILVQMVKSANMNGLLDSDSDSLSSCQQRVKARLHEILQRDRDFTAEDYEKLTPSGSISLIKSMHLIKNPVKTCDTVYSLIQSLTSQIRHRMEDPKSSDIQLYHSETLELMLRRWSKLEKDFKTKNGRYDISKIPDIYDCIKYDVQHNGSLKLEDTMELYRLSKALADIVIPQEYGITKAEKLEIAKGYCTPLVRKIRSDLQRTQDDDTVNKLHPVYSRGVLSPERHVRTRLYFTSESHVHSLLSILRYGALCDESKDEQWKRAMDYLNVVNELNYMTQIVIMLYEDPNKDLSSEERFHVELHFSPGAKGCEEDKNLPSGYGYRPASRENEGRRAFKIDSDDEPHTSKKDEVDRAVILFKPMVSEPIHIHRKSPLPRSRKMATNEVVSENANYLRTPRTLVEQKQNPTVGFELYSMVPSICPLETLHNALSLKQVDEFLASIASPSSEVPRKTPETSSLTSRSSPIMRRKVSLNTYTPAKILPTPPASIKSTKASSKPAPSGPSNTAVPNTSSRKKGVTSKTEMHEHKKNTSKKK</sequence>
<keyword evidence="3 11" id="KW-0963">Cytoplasm</keyword>
<evidence type="ECO:0000313" key="14">
    <source>
        <dbReference type="Proteomes" id="UP000515208"/>
    </source>
</evidence>
<accession>A0A6P3GF21</accession>
<dbReference type="SUPFAM" id="SSF53254">
    <property type="entry name" value="Phosphoglycerate mutase-like"/>
    <property type="match status" value="1"/>
</dbReference>
<dbReference type="FunFam" id="3.40.50.1240:FF:000013">
    <property type="entry name" value="Inositol hexakisphosphate and diphosphoinositol-pentakisphosphate kinase"/>
    <property type="match status" value="1"/>
</dbReference>
<dbReference type="SUPFAM" id="SSF56059">
    <property type="entry name" value="Glutathione synthetase ATP-binding domain-like"/>
    <property type="match status" value="1"/>
</dbReference>
<evidence type="ECO:0000313" key="15">
    <source>
        <dbReference type="RefSeq" id="XP_010830283.1"/>
    </source>
</evidence>
<dbReference type="GO" id="GO:0000828">
    <property type="term" value="F:inositol hexakisphosphate kinase activity"/>
    <property type="evidence" value="ECO:0007669"/>
    <property type="project" value="TreeGrafter"/>
</dbReference>
<evidence type="ECO:0000256" key="1">
    <source>
        <dbReference type="ARBA" id="ARBA00004514"/>
    </source>
</evidence>
<keyword evidence="7 11" id="KW-0418">Kinase</keyword>
<evidence type="ECO:0000256" key="3">
    <source>
        <dbReference type="ARBA" id="ARBA00022490"/>
    </source>
</evidence>
<evidence type="ECO:0000256" key="6">
    <source>
        <dbReference type="ARBA" id="ARBA00022741"/>
    </source>
</evidence>
<dbReference type="PANTHER" id="PTHR12750:SF10">
    <property type="entry name" value="INOSITOL HEXAKISPHOSPHATE AND DIPHOSPHOINOSITOL-PENTAKISPHOSPHATE KINASE 2"/>
    <property type="match status" value="1"/>
</dbReference>
<evidence type="ECO:0000256" key="7">
    <source>
        <dbReference type="ARBA" id="ARBA00022777"/>
    </source>
</evidence>
<evidence type="ECO:0000259" key="13">
    <source>
        <dbReference type="Pfam" id="PF18086"/>
    </source>
</evidence>
<dbReference type="InterPro" id="IPR037446">
    <property type="entry name" value="His_Pase_VIP1"/>
</dbReference>
<dbReference type="FunFam" id="3.40.50.11950:FF:000003">
    <property type="entry name" value="Inositol hexakisphosphate and diphosphoinositol-pentakisphosphate kinase"/>
    <property type="match status" value="1"/>
</dbReference>
<reference evidence="15" key="1">
    <citation type="submission" date="2025-08" db="UniProtKB">
        <authorList>
            <consortium name="RefSeq"/>
        </authorList>
    </citation>
    <scope>IDENTIFICATION</scope>
    <source>
        <tissue evidence="15">Blood</tissue>
    </source>
</reference>
<dbReference type="Gene3D" id="3.40.50.1240">
    <property type="entry name" value="Phosphoglycerate mutase-like"/>
    <property type="match status" value="1"/>
</dbReference>
<comment type="catalytic activity">
    <reaction evidence="9">
        <text>5-diphospho-1D-myo-inositol 1,2,3,4,6-pentakisphosphate + ATP + H(+) = 1,5-bis(diphospho)-1D-myo-inositol 2,3,4,6-tetrakisphosphate + ADP</text>
        <dbReference type="Rhea" id="RHEA:10276"/>
        <dbReference type="ChEBI" id="CHEBI:15378"/>
        <dbReference type="ChEBI" id="CHEBI:30616"/>
        <dbReference type="ChEBI" id="CHEBI:58628"/>
        <dbReference type="ChEBI" id="CHEBI:77983"/>
        <dbReference type="ChEBI" id="CHEBI:456216"/>
        <dbReference type="EC" id="2.7.4.24"/>
    </reaction>
    <physiologicalReaction direction="left-to-right" evidence="9">
        <dbReference type="Rhea" id="RHEA:10277"/>
    </physiologicalReaction>
</comment>
<feature type="compositionally biased region" description="Basic and acidic residues" evidence="12">
    <location>
        <begin position="921"/>
        <end position="946"/>
    </location>
</feature>
<dbReference type="PROSITE" id="PS00616">
    <property type="entry name" value="HIS_ACID_PHOSPHAT_1"/>
    <property type="match status" value="1"/>
</dbReference>
<name>A0A6P3GF21_BISBB</name>
<feature type="region of interest" description="Disordered" evidence="12">
    <location>
        <begin position="910"/>
        <end position="946"/>
    </location>
</feature>
<dbReference type="Pfam" id="PF18086">
    <property type="entry name" value="PPIP5K2_N"/>
    <property type="match status" value="1"/>
</dbReference>
<dbReference type="FunFam" id="3.30.470.20:FF:000003">
    <property type="entry name" value="Inositol hexakisphosphate and diphosphoinositol-pentakisphosphate kinase"/>
    <property type="match status" value="1"/>
</dbReference>
<keyword evidence="8 11" id="KW-0067">ATP-binding</keyword>
<protein>
    <recommendedName>
        <fullName evidence="11">Inositol hexakisphosphate and diphosphoinositol-pentakisphosphate kinase</fullName>
        <ecNumber evidence="11">2.7.4.24</ecNumber>
    </recommendedName>
</protein>